<keyword evidence="3 5" id="KW-1133">Transmembrane helix</keyword>
<comment type="subcellular location">
    <subcellularLocation>
        <location evidence="1">Membrane</location>
        <topology evidence="1">Multi-pass membrane protein</topology>
    </subcellularLocation>
</comment>
<feature type="non-terminal residue" evidence="7">
    <location>
        <position position="66"/>
    </location>
</feature>
<evidence type="ECO:0000256" key="3">
    <source>
        <dbReference type="ARBA" id="ARBA00022989"/>
    </source>
</evidence>
<evidence type="ECO:0000259" key="6">
    <source>
        <dbReference type="Pfam" id="PF00361"/>
    </source>
</evidence>
<evidence type="ECO:0000256" key="2">
    <source>
        <dbReference type="ARBA" id="ARBA00022692"/>
    </source>
</evidence>
<dbReference type="GO" id="GO:0016020">
    <property type="term" value="C:membrane"/>
    <property type="evidence" value="ECO:0007669"/>
    <property type="project" value="UniProtKB-SubCell"/>
</dbReference>
<evidence type="ECO:0000256" key="1">
    <source>
        <dbReference type="ARBA" id="ARBA00004141"/>
    </source>
</evidence>
<dbReference type="InterPro" id="IPR001750">
    <property type="entry name" value="ND/Mrp_TM"/>
</dbReference>
<evidence type="ECO:0000256" key="5">
    <source>
        <dbReference type="SAM" id="Phobius"/>
    </source>
</evidence>
<feature type="transmembrane region" description="Helical" evidence="5">
    <location>
        <begin position="34"/>
        <end position="56"/>
    </location>
</feature>
<proteinExistence type="predicted"/>
<feature type="domain" description="NADH:quinone oxidoreductase/Mrp antiporter transmembrane" evidence="6">
    <location>
        <begin position="1"/>
        <end position="65"/>
    </location>
</feature>
<accession>A0A5J4P7T6</accession>
<dbReference type="PANTHER" id="PTHR22773">
    <property type="entry name" value="NADH DEHYDROGENASE"/>
    <property type="match status" value="1"/>
</dbReference>
<gene>
    <name evidence="7" type="ORF">EZS27_043591</name>
</gene>
<name>A0A5J4P7T6_9ZZZZ</name>
<keyword evidence="4 5" id="KW-0472">Membrane</keyword>
<sequence length="66" mass="7087">MLLYIGMETASLPLACLAAYNKYTEKSAEAGVKYVLISALSSGIMLFGLSFLYGSLGSMYCDNMSI</sequence>
<dbReference type="AlphaFoldDB" id="A0A5J4P7T6"/>
<evidence type="ECO:0000313" key="7">
    <source>
        <dbReference type="EMBL" id="KAA6304761.1"/>
    </source>
</evidence>
<protein>
    <submittedName>
        <fullName evidence="7">NADH-quinone oxidoreductase subunit N</fullName>
    </submittedName>
</protein>
<reference evidence="7" key="1">
    <citation type="submission" date="2019-03" db="EMBL/GenBank/DDBJ databases">
        <title>Single cell metagenomics reveals metabolic interactions within the superorganism composed of flagellate Streblomastix strix and complex community of Bacteroidetes bacteria on its surface.</title>
        <authorList>
            <person name="Treitli S.C."/>
            <person name="Kolisko M."/>
            <person name="Husnik F."/>
            <person name="Keeling P."/>
            <person name="Hampl V."/>
        </authorList>
    </citation>
    <scope>NUCLEOTIDE SEQUENCE</scope>
    <source>
        <strain evidence="7">STM</strain>
    </source>
</reference>
<comment type="caution">
    <text evidence="7">The sequence shown here is derived from an EMBL/GenBank/DDBJ whole genome shotgun (WGS) entry which is preliminary data.</text>
</comment>
<organism evidence="7">
    <name type="scientific">termite gut metagenome</name>
    <dbReference type="NCBI Taxonomy" id="433724"/>
    <lineage>
        <taxon>unclassified sequences</taxon>
        <taxon>metagenomes</taxon>
        <taxon>organismal metagenomes</taxon>
    </lineage>
</organism>
<dbReference type="EMBL" id="SNRY01011251">
    <property type="protein sequence ID" value="KAA6304761.1"/>
    <property type="molecule type" value="Genomic_DNA"/>
</dbReference>
<evidence type="ECO:0000256" key="4">
    <source>
        <dbReference type="ARBA" id="ARBA00023136"/>
    </source>
</evidence>
<dbReference type="Pfam" id="PF00361">
    <property type="entry name" value="Proton_antipo_M"/>
    <property type="match status" value="1"/>
</dbReference>
<keyword evidence="2 5" id="KW-0812">Transmembrane</keyword>